<dbReference type="EMBL" id="JANUGP010000014">
    <property type="protein sequence ID" value="MCS0603422.1"/>
    <property type="molecule type" value="Genomic_DNA"/>
</dbReference>
<keyword evidence="2" id="KW-1185">Reference proteome</keyword>
<organism evidence="1 2">
    <name type="scientific">Streptomyces pyxinicus</name>
    <dbReference type="NCBI Taxonomy" id="2970331"/>
    <lineage>
        <taxon>Bacteria</taxon>
        <taxon>Bacillati</taxon>
        <taxon>Actinomycetota</taxon>
        <taxon>Actinomycetes</taxon>
        <taxon>Kitasatosporales</taxon>
        <taxon>Streptomycetaceae</taxon>
        <taxon>Streptomyces</taxon>
    </lineage>
</organism>
<reference evidence="1 2" key="1">
    <citation type="submission" date="2022-08" db="EMBL/GenBank/DDBJ databases">
        <authorList>
            <person name="Somphong A."/>
            <person name="Phongsopitanun W."/>
        </authorList>
    </citation>
    <scope>NUCLEOTIDE SEQUENCE [LARGE SCALE GENOMIC DNA]</scope>
    <source>
        <strain evidence="1 2">LP11</strain>
    </source>
</reference>
<evidence type="ECO:0000313" key="1">
    <source>
        <dbReference type="EMBL" id="MCS0603422.1"/>
    </source>
</evidence>
<comment type="caution">
    <text evidence="1">The sequence shown here is derived from an EMBL/GenBank/DDBJ whole genome shotgun (WGS) entry which is preliminary data.</text>
</comment>
<dbReference type="RefSeq" id="WP_258779898.1">
    <property type="nucleotide sequence ID" value="NZ_JANUGP010000014.1"/>
</dbReference>
<evidence type="ECO:0000313" key="2">
    <source>
        <dbReference type="Proteomes" id="UP001205612"/>
    </source>
</evidence>
<name>A0ABT2B4R5_9ACTN</name>
<proteinExistence type="predicted"/>
<gene>
    <name evidence="1" type="ORF">NX794_19700</name>
</gene>
<dbReference type="Proteomes" id="UP001205612">
    <property type="component" value="Unassembled WGS sequence"/>
</dbReference>
<sequence length="215" mass="23296">MTATESSPPAATAQEAGMDALLWRWADHVDRHGGPRPEWFARVGELELAEQVTWYGMAAVGRWVHDDLPPGLRKAPVYAGFHWHRAGDGPAVARVGVVVLPLADPERIVAADWDDGYGGYEPAPLDGYAVLCGEPFDPVNIPGRDAEADVREAGRIIAEGDAEGRRANFAEIVTDPDRAGNAFFFPVTGEERDGYEALEEDGTIVCLAFTAYDFA</sequence>
<accession>A0ABT2B4R5</accession>
<protein>
    <submittedName>
        <fullName evidence="1">Uncharacterized protein</fullName>
    </submittedName>
</protein>